<feature type="signal peptide" evidence="1">
    <location>
        <begin position="1"/>
        <end position="33"/>
    </location>
</feature>
<proteinExistence type="predicted"/>
<evidence type="ECO:0000256" key="1">
    <source>
        <dbReference type="SAM" id="SignalP"/>
    </source>
</evidence>
<dbReference type="HOGENOM" id="CLU_1609801_0_0_11"/>
<reference evidence="2" key="1">
    <citation type="journal article" date="2012" name="J. Bacteriol.">
        <title>Genome Sequence of Streptomyces auratus Strain AGR0001, a Phoslactomycin-Producing Actinomycete.</title>
        <authorList>
            <person name="Han X."/>
            <person name="Li M."/>
            <person name="Ding Z."/>
            <person name="Zhao J."/>
            <person name="Ji K."/>
            <person name="Wen M."/>
            <person name="Lu T."/>
        </authorList>
    </citation>
    <scope>NUCLEOTIDE SEQUENCE [LARGE SCALE GENOMIC DNA]</scope>
    <source>
        <strain evidence="2">AGR0001</strain>
    </source>
</reference>
<dbReference type="PATRIC" id="fig|1160718.3.peg.6744"/>
<sequence>MGSLLLRTTTFRRITRGVAVGALLLLSPSPAEAASPPPSVPTGAAVPARISLTCGTSVNPNTLARPETITSTSIGRATVSLRDGHRGGRIYLWARITGARRGDTVRLDWTDFGLGGRRHQCSATVHTGSDQHTVAAQYLQSGGDHREFRACGHHGGATRCTRWMP</sequence>
<evidence type="ECO:0000313" key="2">
    <source>
        <dbReference type="EMBL" id="EJJ02550.1"/>
    </source>
</evidence>
<organism evidence="2">
    <name type="scientific">Streptomyces auratus AGR0001</name>
    <dbReference type="NCBI Taxonomy" id="1160718"/>
    <lineage>
        <taxon>Bacteria</taxon>
        <taxon>Bacillati</taxon>
        <taxon>Actinomycetota</taxon>
        <taxon>Actinomycetes</taxon>
        <taxon>Kitasatosporales</taxon>
        <taxon>Streptomycetaceae</taxon>
        <taxon>Streptomyces</taxon>
    </lineage>
</organism>
<dbReference type="EMBL" id="AJGV01000215">
    <property type="protein sequence ID" value="EJJ02550.1"/>
    <property type="molecule type" value="Genomic_DNA"/>
</dbReference>
<dbReference type="STRING" id="1160718.SU9_33308"/>
<evidence type="ECO:0008006" key="3">
    <source>
        <dbReference type="Google" id="ProtNLM"/>
    </source>
</evidence>
<protein>
    <recommendedName>
        <fullName evidence="3">Secreted protein</fullName>
    </recommendedName>
</protein>
<dbReference type="eggNOG" id="ENOG5032N1J">
    <property type="taxonomic scope" value="Bacteria"/>
</dbReference>
<dbReference type="AlphaFoldDB" id="J2JR64"/>
<name>J2JR64_9ACTN</name>
<comment type="caution">
    <text evidence="2">The sequence shown here is derived from an EMBL/GenBank/DDBJ whole genome shotgun (WGS) entry which is preliminary data.</text>
</comment>
<gene>
    <name evidence="2" type="ORF">SU9_33308</name>
</gene>
<keyword evidence="1" id="KW-0732">Signal</keyword>
<accession>J2JR64</accession>
<feature type="chain" id="PRO_5003749627" description="Secreted protein" evidence="1">
    <location>
        <begin position="34"/>
        <end position="165"/>
    </location>
</feature>